<proteinExistence type="predicted"/>
<feature type="transmembrane region" description="Helical" evidence="5">
    <location>
        <begin position="406"/>
        <end position="426"/>
    </location>
</feature>
<dbReference type="InterPro" id="IPR051533">
    <property type="entry name" value="WaaL-like"/>
</dbReference>
<reference evidence="7 8" key="1">
    <citation type="submission" date="2024-11" db="EMBL/GenBank/DDBJ databases">
        <authorList>
            <person name="Heng Y.C."/>
            <person name="Lim A.C.H."/>
            <person name="Lee J.K.Y."/>
            <person name="Kittelmann S."/>
        </authorList>
    </citation>
    <scope>NUCLEOTIDE SEQUENCE [LARGE SCALE GENOMIC DNA]</scope>
    <source>
        <strain evidence="7 8">WILCCON 0185</strain>
    </source>
</reference>
<dbReference type="Pfam" id="PF04932">
    <property type="entry name" value="Wzy_C"/>
    <property type="match status" value="1"/>
</dbReference>
<comment type="subcellular location">
    <subcellularLocation>
        <location evidence="1">Membrane</location>
        <topology evidence="1">Multi-pass membrane protein</topology>
    </subcellularLocation>
</comment>
<feature type="transmembrane region" description="Helical" evidence="5">
    <location>
        <begin position="139"/>
        <end position="159"/>
    </location>
</feature>
<feature type="transmembrane region" description="Helical" evidence="5">
    <location>
        <begin position="171"/>
        <end position="191"/>
    </location>
</feature>
<keyword evidence="3 5" id="KW-1133">Transmembrane helix</keyword>
<feature type="transmembrane region" description="Helical" evidence="5">
    <location>
        <begin position="251"/>
        <end position="266"/>
    </location>
</feature>
<evidence type="ECO:0000256" key="5">
    <source>
        <dbReference type="SAM" id="Phobius"/>
    </source>
</evidence>
<keyword evidence="8" id="KW-1185">Reference proteome</keyword>
<dbReference type="InterPro" id="IPR007016">
    <property type="entry name" value="O-antigen_ligase-rel_domated"/>
</dbReference>
<evidence type="ECO:0000256" key="1">
    <source>
        <dbReference type="ARBA" id="ARBA00004141"/>
    </source>
</evidence>
<dbReference type="EMBL" id="JBJHZZ010000003">
    <property type="protein sequence ID" value="MFL0246912.1"/>
    <property type="molecule type" value="Genomic_DNA"/>
</dbReference>
<dbReference type="GO" id="GO:0016874">
    <property type="term" value="F:ligase activity"/>
    <property type="evidence" value="ECO:0007669"/>
    <property type="project" value="UniProtKB-KW"/>
</dbReference>
<feature type="transmembrane region" description="Helical" evidence="5">
    <location>
        <begin position="54"/>
        <end position="73"/>
    </location>
</feature>
<evidence type="ECO:0000256" key="2">
    <source>
        <dbReference type="ARBA" id="ARBA00022692"/>
    </source>
</evidence>
<evidence type="ECO:0000313" key="7">
    <source>
        <dbReference type="EMBL" id="MFL0246912.1"/>
    </source>
</evidence>
<dbReference type="PANTHER" id="PTHR37422">
    <property type="entry name" value="TEICHURONIC ACID BIOSYNTHESIS PROTEIN TUAE"/>
    <property type="match status" value="1"/>
</dbReference>
<feature type="transmembrane region" description="Helical" evidence="5">
    <location>
        <begin position="114"/>
        <end position="133"/>
    </location>
</feature>
<name>A0ABW8T3A2_9CLOT</name>
<dbReference type="Proteomes" id="UP001623591">
    <property type="component" value="Unassembled WGS sequence"/>
</dbReference>
<feature type="transmembrane region" description="Helical" evidence="5">
    <location>
        <begin position="226"/>
        <end position="244"/>
    </location>
</feature>
<keyword evidence="7" id="KW-0436">Ligase</keyword>
<protein>
    <submittedName>
        <fullName evidence="7">O-antigen ligase family protein</fullName>
    </submittedName>
</protein>
<accession>A0ABW8T3A2</accession>
<keyword evidence="4 5" id="KW-0472">Membrane</keyword>
<evidence type="ECO:0000313" key="8">
    <source>
        <dbReference type="Proteomes" id="UP001623591"/>
    </source>
</evidence>
<gene>
    <name evidence="7" type="ORF">ACJDUG_08005</name>
</gene>
<feature type="domain" description="O-antigen ligase-related" evidence="6">
    <location>
        <begin position="256"/>
        <end position="419"/>
    </location>
</feature>
<sequence length="487" mass="56759">MRTNNKLNFVLFIVILTSVLLNYFIFPNMLYTQLFTAFFLVIAYLKFSNTPKMMIYYSTLLLSIVNFSMVIPITSQYSIYYFYVTLFIYAAAYALYYFRNIKTFDIKAILKNKYIIFLIVFLCYMVITTFIAADKKLAIKYIYNYIIMALLAMMIFVENNTISKLKNTLKYLLYIYGGILFTGLLQIAGITCELRNHFEEWDPESFAQLPYVNKIPVTFFYNPNNYAVFLVLSMTVLMVAYLYTKNKKEKTVLSIFYLISLINLIFTRSRTAWASLFLIIVFCIAIYLIKERRNIINVKRLTGIFIASLMVFFVLSTVPAMEPFYGKLATTSIFHFFGSSKNKQPVLIIGNKGSDAERYTLAYDVIHGIFKDKNYFGFGPGNVEKYVEKMNNTYGVLNVHSLWLEMLGDFGIIFFIYFLIIFLYVIKENVFVSYSEEERGGQFFTTSAALFFGLVFLSFAPSSIMWYTPFWITIGIAYRTASMRTEE</sequence>
<feature type="transmembrane region" description="Helical" evidence="5">
    <location>
        <begin position="7"/>
        <end position="25"/>
    </location>
</feature>
<feature type="transmembrane region" description="Helical" evidence="5">
    <location>
        <begin position="31"/>
        <end position="47"/>
    </location>
</feature>
<feature type="transmembrane region" description="Helical" evidence="5">
    <location>
        <begin position="79"/>
        <end position="98"/>
    </location>
</feature>
<keyword evidence="2 5" id="KW-0812">Transmembrane</keyword>
<feature type="transmembrane region" description="Helical" evidence="5">
    <location>
        <begin position="272"/>
        <end position="289"/>
    </location>
</feature>
<organism evidence="7 8">
    <name type="scientific">Candidatus Clostridium stratigraminis</name>
    <dbReference type="NCBI Taxonomy" id="3381661"/>
    <lineage>
        <taxon>Bacteria</taxon>
        <taxon>Bacillati</taxon>
        <taxon>Bacillota</taxon>
        <taxon>Clostridia</taxon>
        <taxon>Eubacteriales</taxon>
        <taxon>Clostridiaceae</taxon>
        <taxon>Clostridium</taxon>
    </lineage>
</organism>
<comment type="caution">
    <text evidence="7">The sequence shown here is derived from an EMBL/GenBank/DDBJ whole genome shotgun (WGS) entry which is preliminary data.</text>
</comment>
<evidence type="ECO:0000259" key="6">
    <source>
        <dbReference type="Pfam" id="PF04932"/>
    </source>
</evidence>
<feature type="transmembrane region" description="Helical" evidence="5">
    <location>
        <begin position="447"/>
        <end position="467"/>
    </location>
</feature>
<feature type="transmembrane region" description="Helical" evidence="5">
    <location>
        <begin position="301"/>
        <end position="321"/>
    </location>
</feature>
<dbReference type="PANTHER" id="PTHR37422:SF17">
    <property type="entry name" value="O-ANTIGEN LIGASE"/>
    <property type="match status" value="1"/>
</dbReference>
<evidence type="ECO:0000256" key="4">
    <source>
        <dbReference type="ARBA" id="ARBA00023136"/>
    </source>
</evidence>
<evidence type="ECO:0000256" key="3">
    <source>
        <dbReference type="ARBA" id="ARBA00022989"/>
    </source>
</evidence>